<dbReference type="GO" id="GO:0005509">
    <property type="term" value="F:calcium ion binding"/>
    <property type="evidence" value="ECO:0007669"/>
    <property type="project" value="TreeGrafter"/>
</dbReference>
<dbReference type="InterPro" id="IPR035892">
    <property type="entry name" value="C2_domain_sf"/>
</dbReference>
<dbReference type="PROSITE" id="PS50004">
    <property type="entry name" value="C2"/>
    <property type="match status" value="1"/>
</dbReference>
<evidence type="ECO:0000313" key="3">
    <source>
        <dbReference type="EMBL" id="PAV87469.1"/>
    </source>
</evidence>
<dbReference type="AlphaFoldDB" id="A0A2A2LMW0"/>
<dbReference type="GO" id="GO:0030276">
    <property type="term" value="F:clathrin binding"/>
    <property type="evidence" value="ECO:0007669"/>
    <property type="project" value="TreeGrafter"/>
</dbReference>
<keyword evidence="1" id="KW-0812">Transmembrane</keyword>
<feature type="domain" description="C2" evidence="2">
    <location>
        <begin position="103"/>
        <end position="179"/>
    </location>
</feature>
<dbReference type="PANTHER" id="PTHR10024">
    <property type="entry name" value="SYNAPTOTAGMIN"/>
    <property type="match status" value="1"/>
</dbReference>
<dbReference type="PANTHER" id="PTHR10024:SF344">
    <property type="entry name" value="SYNAPTOTAGMIN-7"/>
    <property type="match status" value="1"/>
</dbReference>
<sequence>MVLASPLVSMPVYTVYIIAGAMISAFICVSIFIYRSRNQPNEDDLDCEEAARRFGPEALFPQLIVDTTARSVQPNNLKTKISQSMPWKSSVIDNLRPDFVSEYRGRLNFSISYETECSTLYVHVMQAVELPVRDITGSSDPYVKAFILEDPQRTERTRVHKRNLNPSFDQILCFPGNFQ</sequence>
<dbReference type="GO" id="GO:0000149">
    <property type="term" value="F:SNARE binding"/>
    <property type="evidence" value="ECO:0007669"/>
    <property type="project" value="TreeGrafter"/>
</dbReference>
<dbReference type="STRING" id="2018661.A0A2A2LMW0"/>
<dbReference type="GO" id="GO:0005544">
    <property type="term" value="F:calcium-dependent phospholipid binding"/>
    <property type="evidence" value="ECO:0007669"/>
    <property type="project" value="TreeGrafter"/>
</dbReference>
<proteinExistence type="predicted"/>
<reference evidence="3 4" key="1">
    <citation type="journal article" date="2017" name="Curr. Biol.">
        <title>Genome architecture and evolution of a unichromosomal asexual nematode.</title>
        <authorList>
            <person name="Fradin H."/>
            <person name="Zegar C."/>
            <person name="Gutwein M."/>
            <person name="Lucas J."/>
            <person name="Kovtun M."/>
            <person name="Corcoran D."/>
            <person name="Baugh L.R."/>
            <person name="Kiontke K."/>
            <person name="Gunsalus K."/>
            <person name="Fitch D.H."/>
            <person name="Piano F."/>
        </authorList>
    </citation>
    <scope>NUCLEOTIDE SEQUENCE [LARGE SCALE GENOMIC DNA]</scope>
    <source>
        <strain evidence="3">PF1309</strain>
    </source>
</reference>
<accession>A0A2A2LMW0</accession>
<comment type="caution">
    <text evidence="3">The sequence shown here is derived from an EMBL/GenBank/DDBJ whole genome shotgun (WGS) entry which is preliminary data.</text>
</comment>
<keyword evidence="1" id="KW-1133">Transmembrane helix</keyword>
<dbReference type="Pfam" id="PF00168">
    <property type="entry name" value="C2"/>
    <property type="match status" value="1"/>
</dbReference>
<feature type="transmembrane region" description="Helical" evidence="1">
    <location>
        <begin position="12"/>
        <end position="34"/>
    </location>
</feature>
<keyword evidence="1" id="KW-0472">Membrane</keyword>
<dbReference type="InterPro" id="IPR000008">
    <property type="entry name" value="C2_dom"/>
</dbReference>
<evidence type="ECO:0000259" key="2">
    <source>
        <dbReference type="PROSITE" id="PS50004"/>
    </source>
</evidence>
<dbReference type="GO" id="GO:0030424">
    <property type="term" value="C:axon"/>
    <property type="evidence" value="ECO:0007669"/>
    <property type="project" value="TreeGrafter"/>
</dbReference>
<dbReference type="SUPFAM" id="SSF49562">
    <property type="entry name" value="C2 domain (Calcium/lipid-binding domain, CaLB)"/>
    <property type="match status" value="1"/>
</dbReference>
<dbReference type="EMBL" id="LIAE01006566">
    <property type="protein sequence ID" value="PAV87469.1"/>
    <property type="molecule type" value="Genomic_DNA"/>
</dbReference>
<gene>
    <name evidence="3" type="ORF">WR25_18608</name>
</gene>
<organism evidence="3 4">
    <name type="scientific">Diploscapter pachys</name>
    <dbReference type="NCBI Taxonomy" id="2018661"/>
    <lineage>
        <taxon>Eukaryota</taxon>
        <taxon>Metazoa</taxon>
        <taxon>Ecdysozoa</taxon>
        <taxon>Nematoda</taxon>
        <taxon>Chromadorea</taxon>
        <taxon>Rhabditida</taxon>
        <taxon>Rhabditina</taxon>
        <taxon>Rhabditomorpha</taxon>
        <taxon>Rhabditoidea</taxon>
        <taxon>Rhabditidae</taxon>
        <taxon>Diploscapter</taxon>
    </lineage>
</organism>
<protein>
    <recommendedName>
        <fullName evidence="2">C2 domain-containing protein</fullName>
    </recommendedName>
</protein>
<dbReference type="GO" id="GO:0070382">
    <property type="term" value="C:exocytic vesicle"/>
    <property type="evidence" value="ECO:0007669"/>
    <property type="project" value="TreeGrafter"/>
</dbReference>
<dbReference type="GO" id="GO:0006906">
    <property type="term" value="P:vesicle fusion"/>
    <property type="evidence" value="ECO:0007669"/>
    <property type="project" value="TreeGrafter"/>
</dbReference>
<evidence type="ECO:0000256" key="1">
    <source>
        <dbReference type="SAM" id="Phobius"/>
    </source>
</evidence>
<evidence type="ECO:0000313" key="4">
    <source>
        <dbReference type="Proteomes" id="UP000218231"/>
    </source>
</evidence>
<keyword evidence="4" id="KW-1185">Reference proteome</keyword>
<dbReference type="Proteomes" id="UP000218231">
    <property type="component" value="Unassembled WGS sequence"/>
</dbReference>
<name>A0A2A2LMW0_9BILA</name>
<dbReference type="OrthoDB" id="67700at2759"/>
<dbReference type="GO" id="GO:0005886">
    <property type="term" value="C:plasma membrane"/>
    <property type="evidence" value="ECO:0007669"/>
    <property type="project" value="TreeGrafter"/>
</dbReference>
<dbReference type="GO" id="GO:0098793">
    <property type="term" value="C:presynapse"/>
    <property type="evidence" value="ECO:0007669"/>
    <property type="project" value="GOC"/>
</dbReference>
<dbReference type="GO" id="GO:0048791">
    <property type="term" value="P:calcium ion-regulated exocytosis of neurotransmitter"/>
    <property type="evidence" value="ECO:0007669"/>
    <property type="project" value="TreeGrafter"/>
</dbReference>
<dbReference type="Gene3D" id="2.60.40.150">
    <property type="entry name" value="C2 domain"/>
    <property type="match status" value="1"/>
</dbReference>
<dbReference type="GO" id="GO:0001786">
    <property type="term" value="F:phosphatidylserine binding"/>
    <property type="evidence" value="ECO:0007669"/>
    <property type="project" value="TreeGrafter"/>
</dbReference>